<dbReference type="PATRIC" id="fig|545697.3.peg.3178"/>
<gene>
    <name evidence="1" type="ORF">HMPREF0216_03251</name>
</gene>
<accession>L1Q321</accession>
<sequence length="304" mass="34428">MKIMIFNKKKKASTLLEVIISLALVALLVGPAMNMIVASVKNIQKTKVKEKAELIGKQIVEEIKALDLENLSIGNITLSNNVVLTKDITSENEEIIRGSNYNIETNNNGYDIDIIMKKNTNVKYDNINESMDAEFNVYIDSYNNVEFLFFENVRDSSNLIKIPILNNYDFKVINTSTEIQIQSAEGDSLNPSIVKTVLDGAVKPGFLKINFLETNEKITDEEKKQIKIEVDNKMGEDFNIFISKRVSSLFKEEIKIDKTSIGSILVTTDEFDPKPIGDMYDFTVRVNKDGKELFKLNGYKNINL</sequence>
<keyword evidence="2" id="KW-1185">Reference proteome</keyword>
<protein>
    <submittedName>
        <fullName evidence="1">Prepilin-type cleavage/methylation protein</fullName>
    </submittedName>
</protein>
<dbReference type="EMBL" id="AMEZ01000129">
    <property type="protein sequence ID" value="EKY22363.1"/>
    <property type="molecule type" value="Genomic_DNA"/>
</dbReference>
<reference evidence="1 2" key="1">
    <citation type="submission" date="2012-05" db="EMBL/GenBank/DDBJ databases">
        <authorList>
            <person name="Weinstock G."/>
            <person name="Sodergren E."/>
            <person name="Lobos E.A."/>
            <person name="Fulton L."/>
            <person name="Fulton R."/>
            <person name="Courtney L."/>
            <person name="Fronick C."/>
            <person name="O'Laughlin M."/>
            <person name="Godfrey J."/>
            <person name="Wilson R.M."/>
            <person name="Miner T."/>
            <person name="Farmer C."/>
            <person name="Delehaunty K."/>
            <person name="Cordes M."/>
            <person name="Minx P."/>
            <person name="Tomlinson C."/>
            <person name="Chen J."/>
            <person name="Wollam A."/>
            <person name="Pepin K.H."/>
            <person name="Bhonagiri V."/>
            <person name="Zhang X."/>
            <person name="Suruliraj S."/>
            <person name="Warren W."/>
            <person name="Mitreva M."/>
            <person name="Mardis E.R."/>
            <person name="Wilson R.K."/>
        </authorList>
    </citation>
    <scope>NUCLEOTIDE SEQUENCE [LARGE SCALE GENOMIC DNA]</scope>
    <source>
        <strain evidence="1 2">DSM 1785</strain>
    </source>
</reference>
<dbReference type="Proteomes" id="UP000010420">
    <property type="component" value="Unassembled WGS sequence"/>
</dbReference>
<proteinExistence type="predicted"/>
<dbReference type="STRING" id="545697.HMPREF0216_03251"/>
<evidence type="ECO:0000313" key="1">
    <source>
        <dbReference type="EMBL" id="EKY22363.1"/>
    </source>
</evidence>
<name>L1Q321_9CLOT</name>
<dbReference type="AlphaFoldDB" id="L1Q321"/>
<organism evidence="1 2">
    <name type="scientific">Clostridium celatum DSM 1785</name>
    <dbReference type="NCBI Taxonomy" id="545697"/>
    <lineage>
        <taxon>Bacteria</taxon>
        <taxon>Bacillati</taxon>
        <taxon>Bacillota</taxon>
        <taxon>Clostridia</taxon>
        <taxon>Eubacteriales</taxon>
        <taxon>Clostridiaceae</taxon>
        <taxon>Clostridium</taxon>
    </lineage>
</organism>
<comment type="caution">
    <text evidence="1">The sequence shown here is derived from an EMBL/GenBank/DDBJ whole genome shotgun (WGS) entry which is preliminary data.</text>
</comment>
<dbReference type="HOGENOM" id="CLU_914322_0_0_9"/>
<evidence type="ECO:0000313" key="2">
    <source>
        <dbReference type="Proteomes" id="UP000010420"/>
    </source>
</evidence>